<dbReference type="SUPFAM" id="SSF54637">
    <property type="entry name" value="Thioesterase/thiol ester dehydrase-isomerase"/>
    <property type="match status" value="1"/>
</dbReference>
<gene>
    <name evidence="4" type="ORF">EV383_2719</name>
</gene>
<dbReference type="EMBL" id="SHKL01000001">
    <property type="protein sequence ID" value="RZT85834.1"/>
    <property type="molecule type" value="Genomic_DNA"/>
</dbReference>
<accession>A0A4Q7UXK6</accession>
<proteinExistence type="predicted"/>
<feature type="binding site" evidence="2">
    <location>
        <position position="61"/>
    </location>
    <ligand>
        <name>CoA</name>
        <dbReference type="ChEBI" id="CHEBI:57287"/>
    </ligand>
</feature>
<evidence type="ECO:0000313" key="5">
    <source>
        <dbReference type="Proteomes" id="UP000291591"/>
    </source>
</evidence>
<feature type="binding site" evidence="2">
    <location>
        <position position="61"/>
    </location>
    <ligand>
        <name>substrate</name>
    </ligand>
</feature>
<feature type="active site" evidence="1">
    <location>
        <position position="34"/>
    </location>
</feature>
<dbReference type="PANTHER" id="PTHR36934:SF1">
    <property type="entry name" value="THIOESTERASE DOMAIN-CONTAINING PROTEIN"/>
    <property type="match status" value="1"/>
</dbReference>
<dbReference type="RefSeq" id="WP_130290236.1">
    <property type="nucleotide sequence ID" value="NZ_SHKL01000001.1"/>
</dbReference>
<dbReference type="Gene3D" id="3.10.129.10">
    <property type="entry name" value="Hotdog Thioesterase"/>
    <property type="match status" value="1"/>
</dbReference>
<dbReference type="Pfam" id="PF22636">
    <property type="entry name" value="FlK"/>
    <property type="match status" value="1"/>
</dbReference>
<evidence type="ECO:0000256" key="2">
    <source>
        <dbReference type="PIRSR" id="PIRSR014972-2"/>
    </source>
</evidence>
<feature type="active site" evidence="1">
    <location>
        <position position="42"/>
    </location>
</feature>
<feature type="binding site" evidence="2">
    <location>
        <position position="113"/>
    </location>
    <ligand>
        <name>substrate</name>
    </ligand>
</feature>
<dbReference type="AlphaFoldDB" id="A0A4Q7UXK6"/>
<feature type="active site" evidence="1">
    <location>
        <position position="68"/>
    </location>
</feature>
<dbReference type="InterPro" id="IPR025540">
    <property type="entry name" value="FlK"/>
</dbReference>
<dbReference type="InterPro" id="IPR029069">
    <property type="entry name" value="HotDog_dom_sf"/>
</dbReference>
<dbReference type="OrthoDB" id="5243809at2"/>
<dbReference type="Proteomes" id="UP000291591">
    <property type="component" value="Unassembled WGS sequence"/>
</dbReference>
<dbReference type="PIRSF" id="PIRSF014972">
    <property type="entry name" value="FlK"/>
    <property type="match status" value="1"/>
</dbReference>
<sequence length="122" mass="12598">MNDLTGLQAQRDFDVTDADTAAALGSGTVGVLGTPRLLAWLEAATVSALDGRLGDGETSVGTRVDLKHRKPSAVGSTVRCAAEVTGHDGRKLEFRATAHADDGTLLAEAAIHRAIVDESAFA</sequence>
<organism evidence="4 5">
    <name type="scientific">Pseudonocardia sediminis</name>
    <dbReference type="NCBI Taxonomy" id="1397368"/>
    <lineage>
        <taxon>Bacteria</taxon>
        <taxon>Bacillati</taxon>
        <taxon>Actinomycetota</taxon>
        <taxon>Actinomycetes</taxon>
        <taxon>Pseudonocardiales</taxon>
        <taxon>Pseudonocardiaceae</taxon>
        <taxon>Pseudonocardia</taxon>
    </lineage>
</organism>
<dbReference type="PANTHER" id="PTHR36934">
    <property type="entry name" value="BLR0278 PROTEIN"/>
    <property type="match status" value="1"/>
</dbReference>
<evidence type="ECO:0000313" key="4">
    <source>
        <dbReference type="EMBL" id="RZT85834.1"/>
    </source>
</evidence>
<comment type="caution">
    <text evidence="4">The sequence shown here is derived from an EMBL/GenBank/DDBJ whole genome shotgun (WGS) entry which is preliminary data.</text>
</comment>
<feature type="domain" description="Fluoroacetyl-CoA-specific thioesterase-like" evidence="3">
    <location>
        <begin position="15"/>
        <end position="118"/>
    </location>
</feature>
<evidence type="ECO:0000259" key="3">
    <source>
        <dbReference type="Pfam" id="PF22636"/>
    </source>
</evidence>
<reference evidence="4 5" key="1">
    <citation type="submission" date="2019-02" db="EMBL/GenBank/DDBJ databases">
        <title>Sequencing the genomes of 1000 actinobacteria strains.</title>
        <authorList>
            <person name="Klenk H.-P."/>
        </authorList>
    </citation>
    <scope>NUCLEOTIDE SEQUENCE [LARGE SCALE GENOMIC DNA]</scope>
    <source>
        <strain evidence="4 5">DSM 45779</strain>
    </source>
</reference>
<name>A0A4Q7UXK6_PSEST</name>
<dbReference type="InterPro" id="IPR054485">
    <property type="entry name" value="FlK-like_dom"/>
</dbReference>
<protein>
    <submittedName>
        <fullName evidence="4">Putative thioesterase</fullName>
    </submittedName>
</protein>
<keyword evidence="5" id="KW-1185">Reference proteome</keyword>
<evidence type="ECO:0000256" key="1">
    <source>
        <dbReference type="PIRSR" id="PIRSR014972-1"/>
    </source>
</evidence>